<evidence type="ECO:0000256" key="8">
    <source>
        <dbReference type="ARBA" id="ARBA00083882"/>
    </source>
</evidence>
<evidence type="ECO:0000259" key="9">
    <source>
        <dbReference type="Pfam" id="PF00501"/>
    </source>
</evidence>
<dbReference type="EMBL" id="BLKV01000001">
    <property type="protein sequence ID" value="GFG69934.1"/>
    <property type="molecule type" value="Genomic_DNA"/>
</dbReference>
<sequence>MYVTQGLHRALQQRPDATMIAGDGRELTFQDVARRVGRLAGGLRELGVRAGDRVAMLSLNSQSYHEYLLAVPWADAVLNPLNIRWSPAEISYALTDSATNVLFIDRAHRQMLAEIRAACPHLSTVIYCGDDAAPVETVPYEQLINDAAGVPDARRGGDQLAGVFYTGGTTGEPKGVMLSHAAIMTSWLGAAASGYMFRSRQLSRCLHAAPMFHLAGLTAWGVTTLLGATHVIVPRFEVKAVLAAVESHRVTDTGLVPTMVQAIVDGPDLSSYDLSSLRGIFYGGSAIPKALLERASAALPEVAFTQAYGMTELAPIATLLGPEDHASEKLLPSAGRAALNCEVRIVDEAGAEVPRGSVGEIIVRGGNVMLGYWNKPAATAAAIRHGWLHTGDGGRMDEDGYLFVVDRIKDMIVTGGENVYSVEVENAVARNPAVAQCAVIGVPDTRWGERVHAVVVLQPGASATGEDIRADSKRYIAGYKAPRSVEFVEALPTSAAGKVLKRELRRQYRGGAACPVR</sequence>
<evidence type="ECO:0000256" key="2">
    <source>
        <dbReference type="ARBA" id="ARBA00022598"/>
    </source>
</evidence>
<feature type="domain" description="AMP-dependent synthetase/ligase" evidence="9">
    <location>
        <begin position="8"/>
        <end position="373"/>
    </location>
</feature>
<dbReference type="OrthoDB" id="9803968at2"/>
<evidence type="ECO:0000256" key="3">
    <source>
        <dbReference type="ARBA" id="ARBA00026121"/>
    </source>
</evidence>
<dbReference type="InterPro" id="IPR000873">
    <property type="entry name" value="AMP-dep_synth/lig_dom"/>
</dbReference>
<dbReference type="RefSeq" id="WP_085082795.1">
    <property type="nucleotide sequence ID" value="NZ_BLKV01000001.1"/>
</dbReference>
<keyword evidence="2 11" id="KW-0436">Ligase</keyword>
<dbReference type="FunFam" id="3.30.300.30:FF:000008">
    <property type="entry name" value="2,3-dihydroxybenzoate-AMP ligase"/>
    <property type="match status" value="1"/>
</dbReference>
<evidence type="ECO:0000256" key="7">
    <source>
        <dbReference type="ARBA" id="ARBA00080667"/>
    </source>
</evidence>
<dbReference type="NCBIfam" id="NF004837">
    <property type="entry name" value="PRK06187.1"/>
    <property type="match status" value="1"/>
</dbReference>
<comment type="similarity">
    <text evidence="1">Belongs to the ATP-dependent AMP-binding enzyme family.</text>
</comment>
<dbReference type="GO" id="GO:0004467">
    <property type="term" value="F:long-chain fatty acid-CoA ligase activity"/>
    <property type="evidence" value="ECO:0007669"/>
    <property type="project" value="UniProtKB-EC"/>
</dbReference>
<dbReference type="InterPro" id="IPR050237">
    <property type="entry name" value="ATP-dep_AMP-bd_enzyme"/>
</dbReference>
<accession>A0A7I9XJ63</accession>
<evidence type="ECO:0000256" key="6">
    <source>
        <dbReference type="ARBA" id="ARBA00076959"/>
    </source>
</evidence>
<dbReference type="SUPFAM" id="SSF56801">
    <property type="entry name" value="Acetyl-CoA synthetase-like"/>
    <property type="match status" value="1"/>
</dbReference>
<dbReference type="PANTHER" id="PTHR43767:SF1">
    <property type="entry name" value="NONRIBOSOMAL PEPTIDE SYNTHASE PES1 (EUROFUNG)-RELATED"/>
    <property type="match status" value="1"/>
</dbReference>
<dbReference type="CDD" id="cd17631">
    <property type="entry name" value="FACL_FadD13-like"/>
    <property type="match status" value="1"/>
</dbReference>
<name>A0A7I9XJ63_9MYCO</name>
<dbReference type="InterPro" id="IPR020845">
    <property type="entry name" value="AMP-binding_CS"/>
</dbReference>
<dbReference type="Pfam" id="PF13193">
    <property type="entry name" value="AMP-binding_C"/>
    <property type="match status" value="1"/>
</dbReference>
<dbReference type="Proteomes" id="UP000465263">
    <property type="component" value="Unassembled WGS sequence"/>
</dbReference>
<dbReference type="InterPro" id="IPR045851">
    <property type="entry name" value="AMP-bd_C_sf"/>
</dbReference>
<gene>
    <name evidence="11" type="ORF">MSEN_16540</name>
</gene>
<dbReference type="PROSITE" id="PS00455">
    <property type="entry name" value="AMP_BINDING"/>
    <property type="match status" value="1"/>
</dbReference>
<comment type="caution">
    <text evidence="11">The sequence shown here is derived from an EMBL/GenBank/DDBJ whole genome shotgun (WGS) entry which is preliminary data.</text>
</comment>
<evidence type="ECO:0000256" key="4">
    <source>
        <dbReference type="ARBA" id="ARBA00036813"/>
    </source>
</evidence>
<organism evidence="11 12">
    <name type="scientific">Mycolicibacter senuensis</name>
    <dbReference type="NCBI Taxonomy" id="386913"/>
    <lineage>
        <taxon>Bacteria</taxon>
        <taxon>Bacillati</taxon>
        <taxon>Actinomycetota</taxon>
        <taxon>Actinomycetes</taxon>
        <taxon>Mycobacteriales</taxon>
        <taxon>Mycobacteriaceae</taxon>
        <taxon>Mycolicibacter</taxon>
    </lineage>
</organism>
<dbReference type="Gene3D" id="3.30.300.30">
    <property type="match status" value="1"/>
</dbReference>
<protein>
    <recommendedName>
        <fullName evidence="5">Long-chain-fatty-acid--CoA ligase FadD13</fullName>
        <ecNumber evidence="3">6.2.1.3</ecNumber>
    </recommendedName>
    <alternativeName>
        <fullName evidence="6">Fatty acyl-CoA ligase</fullName>
    </alternativeName>
    <alternativeName>
        <fullName evidence="8">Fatty acyl-CoA synthetase</fullName>
    </alternativeName>
    <alternativeName>
        <fullName evidence="7">Very-long-chain fatty-acyl-CoA synthetase</fullName>
    </alternativeName>
</protein>
<reference evidence="11 12" key="1">
    <citation type="journal article" date="2019" name="Emerg. Microbes Infect.">
        <title>Comprehensive subspecies identification of 175 nontuberculous mycobacteria species based on 7547 genomic profiles.</title>
        <authorList>
            <person name="Matsumoto Y."/>
            <person name="Kinjo T."/>
            <person name="Motooka D."/>
            <person name="Nabeya D."/>
            <person name="Jung N."/>
            <person name="Uechi K."/>
            <person name="Horii T."/>
            <person name="Iida T."/>
            <person name="Fujita J."/>
            <person name="Nakamura S."/>
        </authorList>
    </citation>
    <scope>NUCLEOTIDE SEQUENCE [LARGE SCALE GENOMIC DNA]</scope>
    <source>
        <strain evidence="11 12">JCM 16017</strain>
    </source>
</reference>
<keyword evidence="12" id="KW-1185">Reference proteome</keyword>
<evidence type="ECO:0000259" key="10">
    <source>
        <dbReference type="Pfam" id="PF13193"/>
    </source>
</evidence>
<dbReference type="AlphaFoldDB" id="A0A7I9XJ63"/>
<proteinExistence type="inferred from homology"/>
<evidence type="ECO:0000313" key="12">
    <source>
        <dbReference type="Proteomes" id="UP000465263"/>
    </source>
</evidence>
<dbReference type="EC" id="6.2.1.3" evidence="3"/>
<comment type="catalytic activity">
    <reaction evidence="4">
        <text>a long-chain fatty acid + ATP + CoA = a long-chain fatty acyl-CoA + AMP + diphosphate</text>
        <dbReference type="Rhea" id="RHEA:15421"/>
        <dbReference type="ChEBI" id="CHEBI:30616"/>
        <dbReference type="ChEBI" id="CHEBI:33019"/>
        <dbReference type="ChEBI" id="CHEBI:57287"/>
        <dbReference type="ChEBI" id="CHEBI:57560"/>
        <dbReference type="ChEBI" id="CHEBI:83139"/>
        <dbReference type="ChEBI" id="CHEBI:456215"/>
        <dbReference type="EC" id="6.2.1.3"/>
    </reaction>
</comment>
<feature type="domain" description="AMP-binding enzyme C-terminal" evidence="10">
    <location>
        <begin position="423"/>
        <end position="498"/>
    </location>
</feature>
<dbReference type="InterPro" id="IPR042099">
    <property type="entry name" value="ANL_N_sf"/>
</dbReference>
<dbReference type="PANTHER" id="PTHR43767">
    <property type="entry name" value="LONG-CHAIN-FATTY-ACID--COA LIGASE"/>
    <property type="match status" value="1"/>
</dbReference>
<dbReference type="InterPro" id="IPR025110">
    <property type="entry name" value="AMP-bd_C"/>
</dbReference>
<dbReference type="Gene3D" id="3.40.50.12780">
    <property type="entry name" value="N-terminal domain of ligase-like"/>
    <property type="match status" value="1"/>
</dbReference>
<evidence type="ECO:0000313" key="11">
    <source>
        <dbReference type="EMBL" id="GFG69934.1"/>
    </source>
</evidence>
<evidence type="ECO:0000256" key="1">
    <source>
        <dbReference type="ARBA" id="ARBA00006432"/>
    </source>
</evidence>
<dbReference type="Pfam" id="PF00501">
    <property type="entry name" value="AMP-binding"/>
    <property type="match status" value="1"/>
</dbReference>
<evidence type="ECO:0000256" key="5">
    <source>
        <dbReference type="ARBA" id="ARBA00069710"/>
    </source>
</evidence>